<evidence type="ECO:0000256" key="1">
    <source>
        <dbReference type="ARBA" id="ARBA00007905"/>
    </source>
</evidence>
<dbReference type="Gene3D" id="3.20.20.100">
    <property type="entry name" value="NADP-dependent oxidoreductase domain"/>
    <property type="match status" value="1"/>
</dbReference>
<dbReference type="InterPro" id="IPR036812">
    <property type="entry name" value="NAD(P)_OxRdtase_dom_sf"/>
</dbReference>
<feature type="site" description="Lowers pKa of active site Tyr" evidence="5">
    <location>
        <position position="75"/>
    </location>
</feature>
<keyword evidence="2" id="KW-0560">Oxidoreductase</keyword>
<evidence type="ECO:0000313" key="8">
    <source>
        <dbReference type="Proteomes" id="UP000677054"/>
    </source>
</evidence>
<dbReference type="InterPro" id="IPR020471">
    <property type="entry name" value="AKR"/>
</dbReference>
<feature type="domain" description="NADP-dependent oxidoreductase" evidence="6">
    <location>
        <begin position="28"/>
        <end position="265"/>
    </location>
</feature>
<accession>A0A7R9A1D4</accession>
<evidence type="ECO:0000256" key="2">
    <source>
        <dbReference type="ARBA" id="ARBA00023002"/>
    </source>
</evidence>
<comment type="similarity">
    <text evidence="1">Belongs to the aldo/keto reductase family.</text>
</comment>
<dbReference type="Proteomes" id="UP000677054">
    <property type="component" value="Unassembled WGS sequence"/>
</dbReference>
<dbReference type="InterPro" id="IPR018170">
    <property type="entry name" value="Aldo/ket_reductase_CS"/>
</dbReference>
<proteinExistence type="inferred from homology"/>
<dbReference type="FunFam" id="3.20.20.100:FF:000015">
    <property type="entry name" value="Oxidoreductase, aldo/keto reductase family"/>
    <property type="match status" value="1"/>
</dbReference>
<feature type="active site" description="Proton donor" evidence="3">
    <location>
        <position position="50"/>
    </location>
</feature>
<organism evidence="7">
    <name type="scientific">Darwinula stevensoni</name>
    <dbReference type="NCBI Taxonomy" id="69355"/>
    <lineage>
        <taxon>Eukaryota</taxon>
        <taxon>Metazoa</taxon>
        <taxon>Ecdysozoa</taxon>
        <taxon>Arthropoda</taxon>
        <taxon>Crustacea</taxon>
        <taxon>Oligostraca</taxon>
        <taxon>Ostracoda</taxon>
        <taxon>Podocopa</taxon>
        <taxon>Podocopida</taxon>
        <taxon>Darwinulocopina</taxon>
        <taxon>Darwinuloidea</taxon>
        <taxon>Darwinulidae</taxon>
        <taxon>Darwinula</taxon>
    </lineage>
</organism>
<evidence type="ECO:0000256" key="4">
    <source>
        <dbReference type="PIRSR" id="PIRSR000097-2"/>
    </source>
</evidence>
<gene>
    <name evidence="7" type="ORF">DSTB1V02_LOCUS4516</name>
</gene>
<dbReference type="GO" id="GO:0016491">
    <property type="term" value="F:oxidoreductase activity"/>
    <property type="evidence" value="ECO:0007669"/>
    <property type="project" value="UniProtKB-KW"/>
</dbReference>
<evidence type="ECO:0000259" key="6">
    <source>
        <dbReference type="Pfam" id="PF00248"/>
    </source>
</evidence>
<dbReference type="OrthoDB" id="416253at2759"/>
<dbReference type="PANTHER" id="PTHR43827">
    <property type="entry name" value="2,5-DIKETO-D-GLUCONIC ACID REDUCTASE"/>
    <property type="match status" value="1"/>
</dbReference>
<dbReference type="EMBL" id="LR900190">
    <property type="protein sequence ID" value="CAD7244626.1"/>
    <property type="molecule type" value="Genomic_DNA"/>
</dbReference>
<evidence type="ECO:0000256" key="3">
    <source>
        <dbReference type="PIRSR" id="PIRSR000097-1"/>
    </source>
</evidence>
<dbReference type="PROSITE" id="PS00062">
    <property type="entry name" value="ALDOKETO_REDUCTASE_2"/>
    <property type="match status" value="1"/>
</dbReference>
<dbReference type="Pfam" id="PF00248">
    <property type="entry name" value="Aldo_ket_red"/>
    <property type="match status" value="1"/>
</dbReference>
<evidence type="ECO:0000313" key="7">
    <source>
        <dbReference type="EMBL" id="CAD7244626.1"/>
    </source>
</evidence>
<protein>
    <recommendedName>
        <fullName evidence="6">NADP-dependent oxidoreductase domain-containing protein</fullName>
    </recommendedName>
</protein>
<sequence length="298" mass="34114">MQEFVVLQSEKVKVPLFGLGTSHAGGYSHDAVVHALRECDYHLIDTARRYGNEEKLRVALQESGVPREEVFLTTKLWPTDYGFQSTRRACIAAMNRLGVDYLDMYLMHWPECLSSVDDPSRVREDTWRALESLRDDGLVRVVGVSNFLEHHLEEMLDYASHPPSINQIEFHPYQNPIKLRKFCKEHGIQIMGFCPLAKGKILNDPVLREIASRVGKSPAQVSIRWSLQQGVITIPKSVRKERILENSQVWDWELNEKDMDALNGLDRDYHAVNRSVIQAKIDTALPDGYKLNTKLNMG</sequence>
<dbReference type="PRINTS" id="PR00069">
    <property type="entry name" value="ALDKETRDTASE"/>
</dbReference>
<dbReference type="AlphaFoldDB" id="A0A7R9A1D4"/>
<dbReference type="CDD" id="cd19135">
    <property type="entry name" value="AKR_CeZK1290-like"/>
    <property type="match status" value="1"/>
</dbReference>
<dbReference type="PANTHER" id="PTHR43827:SF10">
    <property type="entry name" value="ZGC:110366"/>
    <property type="match status" value="1"/>
</dbReference>
<evidence type="ECO:0000256" key="5">
    <source>
        <dbReference type="PIRSR" id="PIRSR000097-3"/>
    </source>
</evidence>
<dbReference type="EMBL" id="CAJPEV010000673">
    <property type="protein sequence ID" value="CAG0887495.1"/>
    <property type="molecule type" value="Genomic_DNA"/>
</dbReference>
<dbReference type="SUPFAM" id="SSF51430">
    <property type="entry name" value="NAD(P)-linked oxidoreductase"/>
    <property type="match status" value="1"/>
</dbReference>
<keyword evidence="8" id="KW-1185">Reference proteome</keyword>
<dbReference type="PIRSF" id="PIRSF000097">
    <property type="entry name" value="AKR"/>
    <property type="match status" value="1"/>
</dbReference>
<dbReference type="InterPro" id="IPR023210">
    <property type="entry name" value="NADP_OxRdtase_dom"/>
</dbReference>
<feature type="binding site" evidence="4">
    <location>
        <position position="108"/>
    </location>
    <ligand>
        <name>substrate</name>
    </ligand>
</feature>
<name>A0A7R9A1D4_9CRUS</name>
<reference evidence="7" key="1">
    <citation type="submission" date="2020-11" db="EMBL/GenBank/DDBJ databases">
        <authorList>
            <person name="Tran Van P."/>
        </authorList>
    </citation>
    <scope>NUCLEOTIDE SEQUENCE</scope>
</reference>